<dbReference type="KEGG" id="tper:IWA51_07815"/>
<name>A0A7T3RBU1_9SPIR</name>
<dbReference type="InterPro" id="IPR019734">
    <property type="entry name" value="TPR_rpt"/>
</dbReference>
<keyword evidence="1" id="KW-0802">TPR repeat</keyword>
<feature type="transmembrane region" description="Helical" evidence="2">
    <location>
        <begin position="6"/>
        <end position="25"/>
    </location>
</feature>
<dbReference type="SUPFAM" id="SSF48452">
    <property type="entry name" value="TPR-like"/>
    <property type="match status" value="2"/>
</dbReference>
<dbReference type="Pfam" id="PF04471">
    <property type="entry name" value="Mrr_cat"/>
    <property type="match status" value="1"/>
</dbReference>
<evidence type="ECO:0000256" key="2">
    <source>
        <dbReference type="SAM" id="Phobius"/>
    </source>
</evidence>
<dbReference type="PANTHER" id="PTHR12558:SF13">
    <property type="entry name" value="CELL DIVISION CYCLE PROTEIN 27 HOMOLOG"/>
    <property type="match status" value="1"/>
</dbReference>
<evidence type="ECO:0000313" key="4">
    <source>
        <dbReference type="EMBL" id="QQA00185.1"/>
    </source>
</evidence>
<dbReference type="GO" id="GO:0004519">
    <property type="term" value="F:endonuclease activity"/>
    <property type="evidence" value="ECO:0007669"/>
    <property type="project" value="InterPro"/>
</dbReference>
<reference evidence="4 5" key="1">
    <citation type="submission" date="2020-11" db="EMBL/GenBank/DDBJ databases">
        <title>Treponema Peruensis nv. sp., first commensal Treponema isolated from human feces.</title>
        <authorList>
            <person name="Belkhou C."/>
            <person name="Raes J."/>
        </authorList>
    </citation>
    <scope>NUCLEOTIDE SEQUENCE [LARGE SCALE GENOMIC DNA]</scope>
    <source>
        <strain evidence="4 5">RCC2812</strain>
    </source>
</reference>
<keyword evidence="2" id="KW-1133">Transmembrane helix</keyword>
<dbReference type="Gene3D" id="1.25.40.10">
    <property type="entry name" value="Tetratricopeptide repeat domain"/>
    <property type="match status" value="3"/>
</dbReference>
<dbReference type="RefSeq" id="WP_198442023.1">
    <property type="nucleotide sequence ID" value="NZ_CBCSHE010000001.1"/>
</dbReference>
<feature type="repeat" description="TPR" evidence="1">
    <location>
        <begin position="171"/>
        <end position="204"/>
    </location>
</feature>
<gene>
    <name evidence="4" type="ORF">IWA51_07815</name>
</gene>
<dbReference type="SMART" id="SM00028">
    <property type="entry name" value="TPR"/>
    <property type="match status" value="6"/>
</dbReference>
<organism evidence="4 5">
    <name type="scientific">Treponema peruense</name>
    <dbReference type="NCBI Taxonomy" id="2787628"/>
    <lineage>
        <taxon>Bacteria</taxon>
        <taxon>Pseudomonadati</taxon>
        <taxon>Spirochaetota</taxon>
        <taxon>Spirochaetia</taxon>
        <taxon>Spirochaetales</taxon>
        <taxon>Treponemataceae</taxon>
        <taxon>Treponema</taxon>
    </lineage>
</organism>
<evidence type="ECO:0000259" key="3">
    <source>
        <dbReference type="Pfam" id="PF04471"/>
    </source>
</evidence>
<dbReference type="Proteomes" id="UP000595224">
    <property type="component" value="Chromosome"/>
</dbReference>
<evidence type="ECO:0000313" key="5">
    <source>
        <dbReference type="Proteomes" id="UP000595224"/>
    </source>
</evidence>
<dbReference type="InterPro" id="IPR011990">
    <property type="entry name" value="TPR-like_helical_dom_sf"/>
</dbReference>
<keyword evidence="5" id="KW-1185">Reference proteome</keyword>
<proteinExistence type="predicted"/>
<keyword evidence="2" id="KW-0472">Membrane</keyword>
<dbReference type="InterPro" id="IPR007560">
    <property type="entry name" value="Restrct_endonuc_IV_Mrr"/>
</dbReference>
<evidence type="ECO:0000256" key="1">
    <source>
        <dbReference type="PROSITE-ProRule" id="PRU00339"/>
    </source>
</evidence>
<protein>
    <submittedName>
        <fullName evidence="4">Tetratricopeptide repeat protein</fullName>
    </submittedName>
</protein>
<dbReference type="GO" id="GO:0009307">
    <property type="term" value="P:DNA restriction-modification system"/>
    <property type="evidence" value="ECO:0007669"/>
    <property type="project" value="InterPro"/>
</dbReference>
<dbReference type="GO" id="GO:0003677">
    <property type="term" value="F:DNA binding"/>
    <property type="evidence" value="ECO:0007669"/>
    <property type="project" value="InterPro"/>
</dbReference>
<dbReference type="PANTHER" id="PTHR12558">
    <property type="entry name" value="CELL DIVISION CYCLE 16,23,27"/>
    <property type="match status" value="1"/>
</dbReference>
<dbReference type="Pfam" id="PF13432">
    <property type="entry name" value="TPR_16"/>
    <property type="match status" value="3"/>
</dbReference>
<feature type="repeat" description="TPR" evidence="1">
    <location>
        <begin position="137"/>
        <end position="170"/>
    </location>
</feature>
<sequence length="456" mass="52329">MNSLVTVIITGILVAFIVFMLVFVLRKVNAPSKVDSIQKLLKEGKIQAAQRVAKSIISRDPRNYLAHYWLGRSYLADRKQELAFMEYKTVNQNALFNGEIPELEFRKQMAELYSKFNQPQEALKEYLLLTKLEPQNAENDYNVGKIYESQGNTGLAMGFYQKAIAVDKKNAKAYSAVGYLLYRSKQYTEAKKSIEYAIKLSPETYSNYYYLGKILKEMQELPAAIKAFERSLRSPEFKQKSMIERGACYMMAGQNDQATIEFENAVKNSKNPSSQETLYARYFLAACHEKSRRIEKAIEQWEQVYQVNPKFKDVASKLSMYKDLESNDGMKEYLTASNQKFAEICKTAAAVGFNLQCQKLDITPFGCSILATENKKDNWMNVRQKIFLLQFYRDTEPLEDTVVRKVVDTVKTQNYVKGIICTSSEFTRTAVSYAENRSVVLVTKKQLEAIFKKAGM</sequence>
<dbReference type="AlphaFoldDB" id="A0A7T3RBU1"/>
<feature type="domain" description="Restriction endonuclease type IV Mrr" evidence="3">
    <location>
        <begin position="385"/>
        <end position="449"/>
    </location>
</feature>
<dbReference type="PROSITE" id="PS50005">
    <property type="entry name" value="TPR"/>
    <property type="match status" value="2"/>
</dbReference>
<keyword evidence="2" id="KW-0812">Transmembrane</keyword>
<accession>A0A7T3RBU1</accession>
<dbReference type="EMBL" id="CP064936">
    <property type="protein sequence ID" value="QQA00185.1"/>
    <property type="molecule type" value="Genomic_DNA"/>
</dbReference>